<dbReference type="Proteomes" id="UP000245383">
    <property type="component" value="Unassembled WGS sequence"/>
</dbReference>
<accession>A0A2T9YVU8</accession>
<dbReference type="Gene3D" id="3.30.530.20">
    <property type="match status" value="1"/>
</dbReference>
<dbReference type="InterPro" id="IPR023393">
    <property type="entry name" value="START-like_dom_sf"/>
</dbReference>
<dbReference type="InterPro" id="IPR005031">
    <property type="entry name" value="COQ10_START"/>
</dbReference>
<name>A0A2T9YVU8_9FUNG</name>
<evidence type="ECO:0000256" key="1">
    <source>
        <dbReference type="ARBA" id="ARBA00006885"/>
    </source>
</evidence>
<dbReference type="GO" id="GO:0005739">
    <property type="term" value="C:mitochondrion"/>
    <property type="evidence" value="ECO:0007669"/>
    <property type="project" value="TreeGrafter"/>
</dbReference>
<gene>
    <name evidence="5" type="ORF">BB561_001147</name>
</gene>
<dbReference type="PANTHER" id="PTHR12901">
    <property type="entry name" value="SPERM PROTEIN HOMOLOG"/>
    <property type="match status" value="1"/>
</dbReference>
<feature type="domain" description="Coenzyme Q-binding protein COQ10 START" evidence="4">
    <location>
        <begin position="4"/>
        <end position="206"/>
    </location>
</feature>
<evidence type="ECO:0000313" key="5">
    <source>
        <dbReference type="EMBL" id="PVU96470.1"/>
    </source>
</evidence>
<protein>
    <recommendedName>
        <fullName evidence="4">Coenzyme Q-binding protein COQ10 START domain-containing protein</fullName>
    </recommendedName>
</protein>
<dbReference type="GO" id="GO:0048039">
    <property type="term" value="F:ubiquinone binding"/>
    <property type="evidence" value="ECO:0007669"/>
    <property type="project" value="InterPro"/>
</dbReference>
<dbReference type="OrthoDB" id="292693at2759"/>
<dbReference type="GO" id="GO:0045333">
    <property type="term" value="P:cellular respiration"/>
    <property type="evidence" value="ECO:0007669"/>
    <property type="project" value="InterPro"/>
</dbReference>
<evidence type="ECO:0000256" key="3">
    <source>
        <dbReference type="ARBA" id="ARBA00024947"/>
    </source>
</evidence>
<evidence type="ECO:0000313" key="6">
    <source>
        <dbReference type="Proteomes" id="UP000245383"/>
    </source>
</evidence>
<comment type="function">
    <text evidence="3">Required for the function of coenzyme Q in the respiratory chain. May serve as a chaperone or may be involved in the transport of Q6 from its site of synthesis to the catalytic sites of the respiratory complexes.</text>
</comment>
<organism evidence="5 6">
    <name type="scientific">Smittium simulii</name>
    <dbReference type="NCBI Taxonomy" id="133385"/>
    <lineage>
        <taxon>Eukaryota</taxon>
        <taxon>Fungi</taxon>
        <taxon>Fungi incertae sedis</taxon>
        <taxon>Zoopagomycota</taxon>
        <taxon>Kickxellomycotina</taxon>
        <taxon>Harpellomycetes</taxon>
        <taxon>Harpellales</taxon>
        <taxon>Legeriomycetaceae</taxon>
        <taxon>Smittium</taxon>
    </lineage>
</organism>
<reference evidence="5 6" key="1">
    <citation type="journal article" date="2018" name="MBio">
        <title>Comparative Genomics Reveals the Core Gene Toolbox for the Fungus-Insect Symbiosis.</title>
        <authorList>
            <person name="Wang Y."/>
            <person name="Stata M."/>
            <person name="Wang W."/>
            <person name="Stajich J.E."/>
            <person name="White M.M."/>
            <person name="Moncalvo J.M."/>
        </authorList>
    </citation>
    <scope>NUCLEOTIDE SEQUENCE [LARGE SCALE GENOMIC DNA]</scope>
    <source>
        <strain evidence="5 6">SWE-8-4</strain>
    </source>
</reference>
<sequence length="217" mass="24541">MIFSYSAKQLYEVVSNVSQYKEFVPWCIDSTVFENTRKVAHDSTGSNKDKVEETVLAELEIGFKGVTERYTSVVSLKKYTNVAAVSHNTMLFKKLATRWLFVPSGTQPENGLISDNLELVDVSLNKNSGYTPTHKRSFIPINPLLHKKLLLEASNLPTAPQNSDTEQVSARTTVYFEIEFEFSSPLYNSLSKIFFSSVCKQMVNAFAHRCQTIYSQP</sequence>
<dbReference type="EMBL" id="MBFR01000031">
    <property type="protein sequence ID" value="PVU96470.1"/>
    <property type="molecule type" value="Genomic_DNA"/>
</dbReference>
<dbReference type="STRING" id="133385.A0A2T9YVU8"/>
<comment type="subunit">
    <text evidence="2">Interacts with coenzyme Q.</text>
</comment>
<proteinExistence type="inferred from homology"/>
<comment type="caution">
    <text evidence="5">The sequence shown here is derived from an EMBL/GenBank/DDBJ whole genome shotgun (WGS) entry which is preliminary data.</text>
</comment>
<evidence type="ECO:0000256" key="2">
    <source>
        <dbReference type="ARBA" id="ARBA00011814"/>
    </source>
</evidence>
<dbReference type="PANTHER" id="PTHR12901:SF10">
    <property type="entry name" value="COENZYME Q-BINDING PROTEIN COQ10, MITOCHONDRIAL"/>
    <property type="match status" value="1"/>
</dbReference>
<keyword evidence="6" id="KW-1185">Reference proteome</keyword>
<dbReference type="Pfam" id="PF03364">
    <property type="entry name" value="Polyketide_cyc"/>
    <property type="match status" value="1"/>
</dbReference>
<dbReference type="AlphaFoldDB" id="A0A2T9YVU8"/>
<dbReference type="CDD" id="cd07813">
    <property type="entry name" value="COQ10p_like"/>
    <property type="match status" value="1"/>
</dbReference>
<dbReference type="SUPFAM" id="SSF55961">
    <property type="entry name" value="Bet v1-like"/>
    <property type="match status" value="1"/>
</dbReference>
<dbReference type="InterPro" id="IPR044996">
    <property type="entry name" value="COQ10-like"/>
</dbReference>
<evidence type="ECO:0000259" key="4">
    <source>
        <dbReference type="Pfam" id="PF03364"/>
    </source>
</evidence>
<comment type="similarity">
    <text evidence="1">Belongs to the COQ10 family.</text>
</comment>